<protein>
    <submittedName>
        <fullName evidence="3">Uncharacterized protein</fullName>
    </submittedName>
</protein>
<reference evidence="3" key="1">
    <citation type="submission" date="2024-02" db="UniProtKB">
        <authorList>
            <consortium name="WormBaseParasite"/>
        </authorList>
    </citation>
    <scope>IDENTIFICATION</scope>
</reference>
<keyword evidence="2" id="KW-1185">Reference proteome</keyword>
<evidence type="ECO:0000313" key="2">
    <source>
        <dbReference type="Proteomes" id="UP000887575"/>
    </source>
</evidence>
<organism evidence="2 3">
    <name type="scientific">Mesorhabditis belari</name>
    <dbReference type="NCBI Taxonomy" id="2138241"/>
    <lineage>
        <taxon>Eukaryota</taxon>
        <taxon>Metazoa</taxon>
        <taxon>Ecdysozoa</taxon>
        <taxon>Nematoda</taxon>
        <taxon>Chromadorea</taxon>
        <taxon>Rhabditida</taxon>
        <taxon>Rhabditina</taxon>
        <taxon>Rhabditomorpha</taxon>
        <taxon>Rhabditoidea</taxon>
        <taxon>Rhabditidae</taxon>
        <taxon>Mesorhabditinae</taxon>
        <taxon>Mesorhabditis</taxon>
    </lineage>
</organism>
<proteinExistence type="predicted"/>
<name>A0AAF3EU96_9BILA</name>
<accession>A0AAF3EU96</accession>
<evidence type="ECO:0000256" key="1">
    <source>
        <dbReference type="SAM" id="MobiDB-lite"/>
    </source>
</evidence>
<evidence type="ECO:0000313" key="3">
    <source>
        <dbReference type="WBParaSite" id="MBELARI_LOCUS17736"/>
    </source>
</evidence>
<dbReference type="Proteomes" id="UP000887575">
    <property type="component" value="Unassembled WGS sequence"/>
</dbReference>
<feature type="region of interest" description="Disordered" evidence="1">
    <location>
        <begin position="68"/>
        <end position="94"/>
    </location>
</feature>
<dbReference type="AlphaFoldDB" id="A0AAF3EU96"/>
<dbReference type="WBParaSite" id="MBELARI_LOCUS17736">
    <property type="protein sequence ID" value="MBELARI_LOCUS17736"/>
    <property type="gene ID" value="MBELARI_LOCUS17736"/>
</dbReference>
<sequence>MHHPIHRVTRISIQPMKHSLRWMAARPSFHSLARMPLRSRSIRRVPMTLRWLNETANRRQIGKLIETQADRDAEEEEALVSPLAADDVLASSEQ</sequence>